<proteinExistence type="predicted"/>
<gene>
    <name evidence="6" type="primary">LOC108046602</name>
    <name evidence="4" type="synonym">108046602</name>
</gene>
<evidence type="ECO:0000313" key="6">
    <source>
        <dbReference type="RefSeq" id="XP_016981909.1"/>
    </source>
</evidence>
<dbReference type="PROSITE" id="PS51465">
    <property type="entry name" value="KAZAL_2"/>
    <property type="match status" value="1"/>
</dbReference>
<dbReference type="SUPFAM" id="SSF100895">
    <property type="entry name" value="Kazal-type serine protease inhibitors"/>
    <property type="match status" value="1"/>
</dbReference>
<evidence type="ECO:0000313" key="5">
    <source>
        <dbReference type="Proteomes" id="UP001652680"/>
    </source>
</evidence>
<organism evidence="6">
    <name type="scientific">Drosophila rhopaloa</name>
    <name type="common">Fruit fly</name>
    <dbReference type="NCBI Taxonomy" id="1041015"/>
    <lineage>
        <taxon>Eukaryota</taxon>
        <taxon>Metazoa</taxon>
        <taxon>Ecdysozoa</taxon>
        <taxon>Arthropoda</taxon>
        <taxon>Hexapoda</taxon>
        <taxon>Insecta</taxon>
        <taxon>Pterygota</taxon>
        <taxon>Neoptera</taxon>
        <taxon>Endopterygota</taxon>
        <taxon>Diptera</taxon>
        <taxon>Brachycera</taxon>
        <taxon>Muscomorpha</taxon>
        <taxon>Ephydroidea</taxon>
        <taxon>Drosophilidae</taxon>
        <taxon>Drosophila</taxon>
        <taxon>Sophophora</taxon>
    </lineage>
</organism>
<dbReference type="RefSeq" id="XP_016981909.1">
    <property type="nucleotide sequence ID" value="XM_017126420.1"/>
</dbReference>
<dbReference type="Proteomes" id="UP001652680">
    <property type="component" value="Unassembled WGS sequence"/>
</dbReference>
<dbReference type="InterPro" id="IPR036058">
    <property type="entry name" value="Kazal_dom_sf"/>
</dbReference>
<protein>
    <submittedName>
        <fullName evidence="6">Uncharacterized protein LOC108046602</fullName>
    </submittedName>
</protein>
<dbReference type="EnsemblMetazoa" id="XM_017126420.2">
    <property type="protein sequence ID" value="XP_016981909.1"/>
    <property type="gene ID" value="LOC108046602"/>
</dbReference>
<reference evidence="4" key="3">
    <citation type="submission" date="2025-05" db="UniProtKB">
        <authorList>
            <consortium name="EnsemblMetazoa"/>
        </authorList>
    </citation>
    <scope>IDENTIFICATION</scope>
</reference>
<feature type="signal peptide" evidence="2">
    <location>
        <begin position="1"/>
        <end position="21"/>
    </location>
</feature>
<evidence type="ECO:0000256" key="2">
    <source>
        <dbReference type="SAM" id="SignalP"/>
    </source>
</evidence>
<accession>A0A6P4EYS6</accession>
<reference evidence="5" key="1">
    <citation type="journal article" date="2021" name="Elife">
        <title>Highly contiguous assemblies of 101 drosophilid genomes.</title>
        <authorList>
            <person name="Kim B.Y."/>
            <person name="Wang J.R."/>
            <person name="Miller D.E."/>
            <person name="Barmina O."/>
            <person name="Delaney E."/>
            <person name="Thompson A."/>
            <person name="Comeault A.A."/>
            <person name="Peede D."/>
            <person name="D'Agostino E.R."/>
            <person name="Pelaez J."/>
            <person name="Aguilar J.M."/>
            <person name="Haji D."/>
            <person name="Matsunaga T."/>
            <person name="Armstrong E.E."/>
            <person name="Zych M."/>
            <person name="Ogawa Y."/>
            <person name="Stamenkovic-Radak M."/>
            <person name="Jelic M."/>
            <person name="Veselinovic M.S."/>
            <person name="Tanaskovic M."/>
            <person name="Eric P."/>
            <person name="Gao J.J."/>
            <person name="Katoh T.K."/>
            <person name="Toda M.J."/>
            <person name="Watabe H."/>
            <person name="Watada M."/>
            <person name="Davis J.S."/>
            <person name="Moyle L.C."/>
            <person name="Manoli G."/>
            <person name="Bertolini E."/>
            <person name="Kostal V."/>
            <person name="Hawley R.S."/>
            <person name="Takahashi A."/>
            <person name="Jones C.D."/>
            <person name="Price D.K."/>
            <person name="Whiteman N."/>
            <person name="Kopp A."/>
            <person name="Matute D.R."/>
            <person name="Petrov D.A."/>
        </authorList>
    </citation>
    <scope>NUCLEOTIDE SEQUENCE [LARGE SCALE GENOMIC DNA]</scope>
</reference>
<dbReference type="GeneID" id="108046602"/>
<feature type="compositionally biased region" description="Low complexity" evidence="1">
    <location>
        <begin position="45"/>
        <end position="63"/>
    </location>
</feature>
<feature type="chain" id="PRO_5028303144" evidence="2">
    <location>
        <begin position="22"/>
        <end position="116"/>
    </location>
</feature>
<dbReference type="PANTHER" id="PTHR21179">
    <property type="entry name" value="SERINE-TYPE ENDOPEPTIDASE INHIBITOR"/>
    <property type="match status" value="1"/>
</dbReference>
<evidence type="ECO:0000259" key="3">
    <source>
        <dbReference type="PROSITE" id="PS51465"/>
    </source>
</evidence>
<reference evidence="6" key="2">
    <citation type="submission" date="2025-04" db="UniProtKB">
        <authorList>
            <consortium name="RefSeq"/>
        </authorList>
    </citation>
    <scope>IDENTIFICATION</scope>
</reference>
<dbReference type="GO" id="GO:0004867">
    <property type="term" value="F:serine-type endopeptidase inhibitor activity"/>
    <property type="evidence" value="ECO:0007669"/>
    <property type="project" value="InterPro"/>
</dbReference>
<dbReference type="OrthoDB" id="6513408at2759"/>
<dbReference type="PANTHER" id="PTHR21179:SF1">
    <property type="entry name" value="KAZ1-TYPE SERINE PROTEASE INHIBITOR-LIKE PROTEIN TYPE EPSILON-RELATED"/>
    <property type="match status" value="1"/>
</dbReference>
<dbReference type="CDD" id="cd00104">
    <property type="entry name" value="KAZAL_FS"/>
    <property type="match status" value="1"/>
</dbReference>
<dbReference type="InterPro" id="IPR002350">
    <property type="entry name" value="Kazal_dom"/>
</dbReference>
<dbReference type="AlphaFoldDB" id="A0A6P4EYS6"/>
<evidence type="ECO:0000313" key="4">
    <source>
        <dbReference type="EnsemblMetazoa" id="XP_016981909.1"/>
    </source>
</evidence>
<dbReference type="Pfam" id="PF00050">
    <property type="entry name" value="Kazal_1"/>
    <property type="match status" value="1"/>
</dbReference>
<feature type="region of interest" description="Disordered" evidence="1">
    <location>
        <begin position="33"/>
        <end position="63"/>
    </location>
</feature>
<name>A0A6P4EYS6_DRORH</name>
<sequence>MDRIGIFGFALLLIGIAMVHCYPQNQLGAQWQNPWLRPQQPDQPPISSDRGRSSTTTTARPTTQSPQYYACFQSCGATSEYNPICGSDNVNYYNENKFNCALGCGLRIRQVHNGIC</sequence>
<dbReference type="InterPro" id="IPR039932">
    <property type="entry name" value="Spink4-like"/>
</dbReference>
<evidence type="ECO:0000256" key="1">
    <source>
        <dbReference type="SAM" id="MobiDB-lite"/>
    </source>
</evidence>
<feature type="domain" description="Kazal-like" evidence="3">
    <location>
        <begin position="65"/>
        <end position="116"/>
    </location>
</feature>
<keyword evidence="5" id="KW-1185">Reference proteome</keyword>
<keyword evidence="2" id="KW-0732">Signal</keyword>
<dbReference type="Gene3D" id="3.30.60.30">
    <property type="match status" value="1"/>
</dbReference>